<protein>
    <submittedName>
        <fullName evidence="2">Pheromone-binding protein-related protein 4</fullName>
    </submittedName>
</protein>
<dbReference type="SUPFAM" id="SSF47565">
    <property type="entry name" value="Insect pheromone/odorant-binding proteins"/>
    <property type="match status" value="1"/>
</dbReference>
<dbReference type="InterPro" id="IPR036728">
    <property type="entry name" value="PBP_GOBP_sf"/>
</dbReference>
<feature type="non-terminal residue" evidence="2">
    <location>
        <position position="1"/>
    </location>
</feature>
<dbReference type="EMBL" id="GAMC01009160">
    <property type="protein sequence ID" value="JAB97395.1"/>
    <property type="molecule type" value="mRNA"/>
</dbReference>
<dbReference type="AlphaFoldDB" id="W8B841"/>
<name>W8B841_CERCA</name>
<organism evidence="2">
    <name type="scientific">Ceratitis capitata</name>
    <name type="common">Mediterranean fruit fly</name>
    <name type="synonym">Tephritis capitata</name>
    <dbReference type="NCBI Taxonomy" id="7213"/>
    <lineage>
        <taxon>Eukaryota</taxon>
        <taxon>Metazoa</taxon>
        <taxon>Ecdysozoa</taxon>
        <taxon>Arthropoda</taxon>
        <taxon>Hexapoda</taxon>
        <taxon>Insecta</taxon>
        <taxon>Pterygota</taxon>
        <taxon>Neoptera</taxon>
        <taxon>Endopterygota</taxon>
        <taxon>Diptera</taxon>
        <taxon>Brachycera</taxon>
        <taxon>Muscomorpha</taxon>
        <taxon>Tephritoidea</taxon>
        <taxon>Tephritidae</taxon>
        <taxon>Ceratitis</taxon>
        <taxon>Ceratitis</taxon>
    </lineage>
</organism>
<dbReference type="SMART" id="SM00708">
    <property type="entry name" value="PhBP"/>
    <property type="match status" value="1"/>
</dbReference>
<keyword evidence="1" id="KW-0732">Signal</keyword>
<evidence type="ECO:0000256" key="1">
    <source>
        <dbReference type="SAM" id="SignalP"/>
    </source>
</evidence>
<reference evidence="2" key="2">
    <citation type="journal article" date="2014" name="BMC Genomics">
        <title>A genomic perspective to assessing quality of mass-reared SIT flies used in Mediterranean fruit fly (Ceratitis capitata) eradication in California.</title>
        <authorList>
            <person name="Calla B."/>
            <person name="Hall B."/>
            <person name="Hou S."/>
            <person name="Geib S.M."/>
        </authorList>
    </citation>
    <scope>NUCLEOTIDE SEQUENCE</scope>
</reference>
<dbReference type="OrthoDB" id="8184571at2759"/>
<gene>
    <name evidence="2" type="primary">PBP4</name>
</gene>
<dbReference type="CDD" id="cd23992">
    <property type="entry name" value="PBP_GOBP"/>
    <property type="match status" value="1"/>
</dbReference>
<sequence>SREKMFRKAVCIQLPLLLILVYYIVASIQDHAKDNGDIYVQHKQDSKCFNNLEREANATIPLQISNSTGNELEDVVRLCNSSFSIPTDHIMQFNTDGALADTVDKTGMCFIRCYFEKSGLIQNWKLNKDQIVQKMWPLAADSVDFCESEAKQEMNACVRTYAIAKCLMQRRFEGTCNPSAV</sequence>
<evidence type="ECO:0000313" key="2">
    <source>
        <dbReference type="EMBL" id="JAB97395.1"/>
    </source>
</evidence>
<dbReference type="Pfam" id="PF01395">
    <property type="entry name" value="PBP_GOBP"/>
    <property type="match status" value="1"/>
</dbReference>
<feature type="chain" id="PRO_5004906156" evidence="1">
    <location>
        <begin position="27"/>
        <end position="181"/>
    </location>
</feature>
<reference evidence="2" key="1">
    <citation type="submission" date="2013-07" db="EMBL/GenBank/DDBJ databases">
        <authorList>
            <person name="Geib S."/>
        </authorList>
    </citation>
    <scope>NUCLEOTIDE SEQUENCE</scope>
</reference>
<dbReference type="Gene3D" id="1.10.238.20">
    <property type="entry name" value="Pheromone/general odorant binding protein domain"/>
    <property type="match status" value="1"/>
</dbReference>
<dbReference type="InterPro" id="IPR006170">
    <property type="entry name" value="PBP/GOBP"/>
</dbReference>
<proteinExistence type="evidence at transcript level"/>
<accession>W8B841</accession>
<feature type="signal peptide" evidence="1">
    <location>
        <begin position="1"/>
        <end position="26"/>
    </location>
</feature>
<dbReference type="GO" id="GO:0005549">
    <property type="term" value="F:odorant binding"/>
    <property type="evidence" value="ECO:0007669"/>
    <property type="project" value="InterPro"/>
</dbReference>